<dbReference type="EC" id="2.3.1.108" evidence="4"/>
<feature type="region of interest" description="Disordered" evidence="5">
    <location>
        <begin position="378"/>
        <end position="397"/>
    </location>
</feature>
<dbReference type="InterPro" id="IPR007965">
    <property type="entry name" value="GNAT_ATAT"/>
</dbReference>
<evidence type="ECO:0000256" key="2">
    <source>
        <dbReference type="ARBA" id="ARBA00023315"/>
    </source>
</evidence>
<name>N6T7F5_DENPD</name>
<gene>
    <name evidence="7" type="ORF">YQE_09840</name>
</gene>
<keyword evidence="1" id="KW-0808">Transferase</keyword>
<dbReference type="GO" id="GO:0005874">
    <property type="term" value="C:microtubule"/>
    <property type="evidence" value="ECO:0007669"/>
    <property type="project" value="InterPro"/>
</dbReference>
<dbReference type="GO" id="GO:0019799">
    <property type="term" value="F:tubulin N-acetyltransferase activity"/>
    <property type="evidence" value="ECO:0007669"/>
    <property type="project" value="UniProtKB-EC"/>
</dbReference>
<evidence type="ECO:0000313" key="7">
    <source>
        <dbReference type="EMBL" id="ENN73593.1"/>
    </source>
</evidence>
<feature type="compositionally biased region" description="Acidic residues" evidence="5">
    <location>
        <begin position="466"/>
        <end position="479"/>
    </location>
</feature>
<organism evidence="7">
    <name type="scientific">Dendroctonus ponderosae</name>
    <name type="common">Mountain pine beetle</name>
    <dbReference type="NCBI Taxonomy" id="77166"/>
    <lineage>
        <taxon>Eukaryota</taxon>
        <taxon>Metazoa</taxon>
        <taxon>Ecdysozoa</taxon>
        <taxon>Arthropoda</taxon>
        <taxon>Hexapoda</taxon>
        <taxon>Insecta</taxon>
        <taxon>Pterygota</taxon>
        <taxon>Neoptera</taxon>
        <taxon>Endopterygota</taxon>
        <taxon>Coleoptera</taxon>
        <taxon>Polyphaga</taxon>
        <taxon>Cucujiformia</taxon>
        <taxon>Curculionidae</taxon>
        <taxon>Scolytinae</taxon>
        <taxon>Dendroctonus</taxon>
    </lineage>
</organism>
<feature type="compositionally biased region" description="Basic and acidic residues" evidence="5">
    <location>
        <begin position="440"/>
        <end position="450"/>
    </location>
</feature>
<dbReference type="HOGENOM" id="CLU_025013_4_0_1"/>
<dbReference type="InterPro" id="IPR038746">
    <property type="entry name" value="Atat"/>
</dbReference>
<feature type="region of interest" description="Disordered" evidence="5">
    <location>
        <begin position="255"/>
        <end position="372"/>
    </location>
</feature>
<accession>N6T7F5</accession>
<feature type="region of interest" description="Disordered" evidence="5">
    <location>
        <begin position="194"/>
        <end position="227"/>
    </location>
</feature>
<dbReference type="Pfam" id="PF05301">
    <property type="entry name" value="Acetyltransf_16"/>
    <property type="match status" value="1"/>
</dbReference>
<feature type="domain" description="N-acetyltransferase" evidence="6">
    <location>
        <begin position="1"/>
        <end position="187"/>
    </location>
</feature>
<sequence length="532" mass="58973">MEFRFDLNELFKQPIVEVGNTLIPPGFTGDKRALWDVQSKMSQIVNAIGEASAHAQGLSKPITTADRLRNSEYKLYLLMDPTANNGKGAVTGMLKTGTKGLYVFDRNGQHYQVSPQCVLDFYIHESRQRTGLGRRLFEHMLQRQQIEPEKMAIDRPSDKFLGFLSKHYGLNAPVKQMNNYVVYDGFFPKTHETPAHVDVDKSNPVTQKQSANGLQQGGNSILPSQTYGRYGAAHRPCSMGQIIHNDSAVVHRNKEPTGQQNYQTRPTQEADQSRELGRPGLTPQSAGQHYRGAPSTQTNQQMGFSTKGNQPVGVDNPPVGNSAGFNQMGDNHYQSPPAQPMRNDASFSLPAHSGQAAQSYQAQPSGQPIEAPSAHLLSNLGQAPPSIPSQTHMDGRPEFQNTNRVIQSYVTESPQLSMPRDPARSQQSEVDLSKGYPPQHFDEATPKADRPNSLNFEPPEEKLSEPEEEDQTVDGLIEEEIQKLTVAPEMERRGSKSPGPEAAGLMTPRDLGTQGLTDEGYFDLKFFHNRLW</sequence>
<evidence type="ECO:0000259" key="6">
    <source>
        <dbReference type="PROSITE" id="PS51730"/>
    </source>
</evidence>
<evidence type="ECO:0000256" key="3">
    <source>
        <dbReference type="ARBA" id="ARBA00051998"/>
    </source>
</evidence>
<dbReference type="FunFam" id="3.40.630.30:FF:000060">
    <property type="entry name" value="Alpha-tubulin N-acetyltransferase 1"/>
    <property type="match status" value="1"/>
</dbReference>
<dbReference type="AlphaFoldDB" id="N6T7F5"/>
<feature type="compositionally biased region" description="Polar residues" evidence="5">
    <location>
        <begin position="355"/>
        <end position="366"/>
    </location>
</feature>
<protein>
    <recommendedName>
        <fullName evidence="4">alpha-tubulin N-acetyltransferase</fullName>
        <ecNumber evidence="4">2.3.1.108</ecNumber>
    </recommendedName>
</protein>
<keyword evidence="2" id="KW-0012">Acyltransferase</keyword>
<dbReference type="CDD" id="cd04301">
    <property type="entry name" value="NAT_SF"/>
    <property type="match status" value="1"/>
</dbReference>
<reference evidence="7" key="1">
    <citation type="journal article" date="2013" name="Genome Biol.">
        <title>Draft genome of the mountain pine beetle, Dendroctonus ponderosae Hopkins, a major forest pest.</title>
        <authorList>
            <person name="Keeling C.I."/>
            <person name="Yuen M.M."/>
            <person name="Liao N.Y."/>
            <person name="Docking T.R."/>
            <person name="Chan S.K."/>
            <person name="Taylor G.A."/>
            <person name="Palmquist D.L."/>
            <person name="Jackman S.D."/>
            <person name="Nguyen A."/>
            <person name="Li M."/>
            <person name="Henderson H."/>
            <person name="Janes J.K."/>
            <person name="Zhao Y."/>
            <person name="Pandoh P."/>
            <person name="Moore R."/>
            <person name="Sperling F.A."/>
            <person name="Huber D.P."/>
            <person name="Birol I."/>
            <person name="Jones S.J."/>
            <person name="Bohlmann J."/>
        </authorList>
    </citation>
    <scope>NUCLEOTIDE SEQUENCE</scope>
</reference>
<proteinExistence type="inferred from homology"/>
<dbReference type="PANTHER" id="PTHR12327">
    <property type="entry name" value="ALPHA-TUBULIN N-ACETYLTRANSFERASE 1"/>
    <property type="match status" value="1"/>
</dbReference>
<dbReference type="EMBL" id="KB741156">
    <property type="protein sequence ID" value="ENN73593.1"/>
    <property type="molecule type" value="Genomic_DNA"/>
</dbReference>
<evidence type="ECO:0000256" key="4">
    <source>
        <dbReference type="ARBA" id="ARBA00066570"/>
    </source>
</evidence>
<feature type="compositionally biased region" description="Polar residues" evidence="5">
    <location>
        <begin position="294"/>
        <end position="309"/>
    </location>
</feature>
<dbReference type="PROSITE" id="PS51730">
    <property type="entry name" value="GNAT_ATAT"/>
    <property type="match status" value="1"/>
</dbReference>
<evidence type="ECO:0000256" key="5">
    <source>
        <dbReference type="SAM" id="MobiDB-lite"/>
    </source>
</evidence>
<feature type="compositionally biased region" description="Polar residues" evidence="5">
    <location>
        <begin position="256"/>
        <end position="270"/>
    </location>
</feature>
<feature type="non-terminal residue" evidence="7">
    <location>
        <position position="1"/>
    </location>
</feature>
<comment type="catalytic activity">
    <reaction evidence="3">
        <text>L-lysyl-[alpha-tubulin] + acetyl-CoA = N(6)-acetyl-L-lysyl-[alpha-tubulin] + CoA + H(+)</text>
        <dbReference type="Rhea" id="RHEA:15277"/>
        <dbReference type="Rhea" id="RHEA-COMP:11278"/>
        <dbReference type="Rhea" id="RHEA-COMP:11279"/>
        <dbReference type="ChEBI" id="CHEBI:15378"/>
        <dbReference type="ChEBI" id="CHEBI:29969"/>
        <dbReference type="ChEBI" id="CHEBI:57287"/>
        <dbReference type="ChEBI" id="CHEBI:57288"/>
        <dbReference type="ChEBI" id="CHEBI:61930"/>
        <dbReference type="EC" id="2.3.1.108"/>
    </reaction>
</comment>
<feature type="region of interest" description="Disordered" evidence="5">
    <location>
        <begin position="412"/>
        <end position="515"/>
    </location>
</feature>
<dbReference type="Gene3D" id="3.40.630.30">
    <property type="match status" value="1"/>
</dbReference>
<feature type="compositionally biased region" description="Polar residues" evidence="5">
    <location>
        <begin position="203"/>
        <end position="227"/>
    </location>
</feature>
<feature type="compositionally biased region" description="Polar residues" evidence="5">
    <location>
        <begin position="323"/>
        <end position="336"/>
    </location>
</feature>
<dbReference type="HAMAP" id="MF_03130">
    <property type="entry name" value="mec17"/>
    <property type="match status" value="1"/>
</dbReference>
<dbReference type="PANTHER" id="PTHR12327:SF0">
    <property type="entry name" value="ALPHA-TUBULIN N-ACETYLTRANSFERASE 1"/>
    <property type="match status" value="1"/>
</dbReference>
<evidence type="ECO:0000256" key="1">
    <source>
        <dbReference type="ARBA" id="ARBA00022679"/>
    </source>
</evidence>
<dbReference type="OrthoDB" id="447510at2759"/>